<feature type="domain" description="Peptidase S8/S53" evidence="1">
    <location>
        <begin position="2"/>
        <end position="172"/>
    </location>
</feature>
<accession>A0AAX0B4K7</accession>
<proteinExistence type="predicted"/>
<reference evidence="2" key="1">
    <citation type="submission" date="2020-05" db="EMBL/GenBank/DDBJ databases">
        <authorList>
            <person name="Brown S."/>
            <person name="Huntemann M."/>
            <person name="Clum A."/>
            <person name="Spunde A."/>
            <person name="Palaniappan K."/>
            <person name="Ritter S."/>
            <person name="Mikhailova N."/>
            <person name="Chen I.-M."/>
            <person name="Stamatis D."/>
            <person name="Reddy T."/>
            <person name="O'Malley R."/>
            <person name="Daum C."/>
            <person name="Shapiro N."/>
            <person name="Ivanova N."/>
            <person name="Kyrpides N."/>
            <person name="Woyke T."/>
        </authorList>
    </citation>
    <scope>NUCLEOTIDE SEQUENCE</scope>
    <source>
        <strain evidence="2">DJ080</strain>
    </source>
</reference>
<name>A0AAX0B4K7_CLOBE</name>
<sequence>MKVALIDTGISKNEVNNRCEVRHFSSLKGALIEEYREPGKDHVHGTDCFKEIVSNTKNSEIQILDLNILDEFGNLQVYNIVSAIEKSIDEKVDIINISLGLTTYSQELYDICEKAVQNNIVILSAASHSNTISFPADFKNVICVKVDQQQTEKIKTIDSTTVSISMRDFIMKENDTEFDFSSSSLACARVCGYLCDDFSNIPLNDKFKMLSRKYNIRLHSSDDISFTSDLKESGIHDILLNNKVAVVLFPSNSLKNVNKDYINENIIAYYDNEKGDFYSFRDGTETKNFDVIIIINASYFDLEVPAVIKEKYRNYKIICVGNFLKTDDNNYLYDYSQYNSSELSLLEKPVIAITSLCSGLNKSDIQLSLLNSLRQDGLNIESVSNNPIVALYDGNIFNFPNELKFPSIVYSINKYMYLSEVNKNMDAWLINIGGAIGQVNNLNTYNFGKLADAYFSAVNIDVAIVCVNTFIDVENLELQLANLYKHGIQTIFIVLSHNDIDGTTMSYRDGLQTYYVDDTKYFQAFEYLKENIEEKVFTLDDVKNGKLYKNIIETLS</sequence>
<evidence type="ECO:0000313" key="3">
    <source>
        <dbReference type="Proteomes" id="UP001193748"/>
    </source>
</evidence>
<organism evidence="2 3">
    <name type="scientific">Clostridium beijerinckii</name>
    <name type="common">Clostridium MP</name>
    <dbReference type="NCBI Taxonomy" id="1520"/>
    <lineage>
        <taxon>Bacteria</taxon>
        <taxon>Bacillati</taxon>
        <taxon>Bacillota</taxon>
        <taxon>Clostridia</taxon>
        <taxon>Eubacteriales</taxon>
        <taxon>Clostridiaceae</taxon>
        <taxon>Clostridium</taxon>
    </lineage>
</organism>
<dbReference type="RefSeq" id="WP_077844389.1">
    <property type="nucleotide sequence ID" value="NZ_CP107022.1"/>
</dbReference>
<dbReference type="AlphaFoldDB" id="A0AAX0B4K7"/>
<protein>
    <recommendedName>
        <fullName evidence="1">Peptidase S8/S53 domain-containing protein</fullName>
    </recommendedName>
</protein>
<dbReference type="InterPro" id="IPR000209">
    <property type="entry name" value="Peptidase_S8/S53_dom"/>
</dbReference>
<comment type="caution">
    <text evidence="2">The sequence shown here is derived from an EMBL/GenBank/DDBJ whole genome shotgun (WGS) entry which is preliminary data.</text>
</comment>
<gene>
    <name evidence="2" type="ORF">B0H41_003929</name>
</gene>
<dbReference type="GO" id="GO:0004252">
    <property type="term" value="F:serine-type endopeptidase activity"/>
    <property type="evidence" value="ECO:0007669"/>
    <property type="project" value="InterPro"/>
</dbReference>
<dbReference type="Pfam" id="PF00082">
    <property type="entry name" value="Peptidase_S8"/>
    <property type="match status" value="1"/>
</dbReference>
<dbReference type="SUPFAM" id="SSF52743">
    <property type="entry name" value="Subtilisin-like"/>
    <property type="match status" value="1"/>
</dbReference>
<dbReference type="InterPro" id="IPR036852">
    <property type="entry name" value="Peptidase_S8/S53_dom_sf"/>
</dbReference>
<dbReference type="Proteomes" id="UP001193748">
    <property type="component" value="Unassembled WGS sequence"/>
</dbReference>
<dbReference type="EMBL" id="JABSWW010000001">
    <property type="protein sequence ID" value="NRT90250.1"/>
    <property type="molecule type" value="Genomic_DNA"/>
</dbReference>
<evidence type="ECO:0000259" key="1">
    <source>
        <dbReference type="Pfam" id="PF00082"/>
    </source>
</evidence>
<dbReference type="Gene3D" id="3.40.50.200">
    <property type="entry name" value="Peptidase S8/S53 domain"/>
    <property type="match status" value="1"/>
</dbReference>
<reference evidence="2" key="2">
    <citation type="journal article" date="2022" name="Nat. Biotechnol.">
        <title>Carbon-negative production of acetone and isopropanol by gas fermentation at industrial pilot scale.</title>
        <authorList>
            <person name="Liew F.E."/>
            <person name="Nogle R."/>
            <person name="Abdalla T."/>
            <person name="Rasor B.J."/>
            <person name="Canter C."/>
            <person name="Jensen R.O."/>
            <person name="Wang L."/>
            <person name="Strutz J."/>
            <person name="Chirania P."/>
            <person name="De Tissera S."/>
            <person name="Mueller A.P."/>
            <person name="Ruan Z."/>
            <person name="Gao A."/>
            <person name="Tran L."/>
            <person name="Engle N.L."/>
            <person name="Bromley J.C."/>
            <person name="Daniell J."/>
            <person name="Conrado R."/>
            <person name="Tschaplinski T.J."/>
            <person name="Giannone R.J."/>
            <person name="Hettich R.L."/>
            <person name="Karim A.S."/>
            <person name="Simpson S.D."/>
            <person name="Brown S.D."/>
            <person name="Leang C."/>
            <person name="Jewett M.C."/>
            <person name="Kopke M."/>
        </authorList>
    </citation>
    <scope>NUCLEOTIDE SEQUENCE</scope>
    <source>
        <strain evidence="2">DJ080</strain>
    </source>
</reference>
<evidence type="ECO:0000313" key="2">
    <source>
        <dbReference type="EMBL" id="NRT90250.1"/>
    </source>
</evidence>
<dbReference type="GO" id="GO:0006508">
    <property type="term" value="P:proteolysis"/>
    <property type="evidence" value="ECO:0007669"/>
    <property type="project" value="InterPro"/>
</dbReference>